<comment type="similarity">
    <text evidence="4">Belongs to the SMC family. RAD50 subfamily.</text>
</comment>
<evidence type="ECO:0000256" key="5">
    <source>
        <dbReference type="ARBA" id="ARBA00017893"/>
    </source>
</evidence>
<evidence type="ECO:0000256" key="9">
    <source>
        <dbReference type="ARBA" id="ARBA00022763"/>
    </source>
</evidence>
<keyword evidence="10" id="KW-0378">Hydrolase</keyword>
<feature type="coiled-coil region" evidence="20">
    <location>
        <begin position="239"/>
        <end position="290"/>
    </location>
</feature>
<keyword evidence="9" id="KW-0227">DNA damage</keyword>
<comment type="cofactor">
    <cofactor evidence="1">
        <name>Zn(2+)</name>
        <dbReference type="ChEBI" id="CHEBI:29105"/>
    </cofactor>
</comment>
<dbReference type="FunFam" id="3.40.50.300:FF:000593">
    <property type="entry name" value="DNA repair protein RAD50"/>
    <property type="match status" value="1"/>
</dbReference>
<dbReference type="PROSITE" id="PS51131">
    <property type="entry name" value="ZN_HOOK"/>
    <property type="match status" value="1"/>
</dbReference>
<dbReference type="FunFam" id="3.40.50.300:FF:001195">
    <property type="entry name" value="DNA repair protein rad50"/>
    <property type="match status" value="1"/>
</dbReference>
<dbReference type="GO" id="GO:0007004">
    <property type="term" value="P:telomere maintenance via telomerase"/>
    <property type="evidence" value="ECO:0007669"/>
    <property type="project" value="TreeGrafter"/>
</dbReference>
<dbReference type="GO" id="GO:0030870">
    <property type="term" value="C:Mre11 complex"/>
    <property type="evidence" value="ECO:0007669"/>
    <property type="project" value="InterPro"/>
</dbReference>
<dbReference type="NCBIfam" id="TIGR00606">
    <property type="entry name" value="rad50"/>
    <property type="match status" value="1"/>
</dbReference>
<evidence type="ECO:0000256" key="19">
    <source>
        <dbReference type="PROSITE-ProRule" id="PRU00471"/>
    </source>
</evidence>
<evidence type="ECO:0000256" key="2">
    <source>
        <dbReference type="ARBA" id="ARBA00004123"/>
    </source>
</evidence>
<dbReference type="GO" id="GO:0007127">
    <property type="term" value="P:meiosis I"/>
    <property type="evidence" value="ECO:0007669"/>
    <property type="project" value="UniProtKB-ARBA"/>
</dbReference>
<feature type="domain" description="Zinc-hook" evidence="21">
    <location>
        <begin position="663"/>
        <end position="764"/>
    </location>
</feature>
<feature type="coiled-coil region" evidence="20">
    <location>
        <begin position="1043"/>
        <end position="1124"/>
    </location>
</feature>
<dbReference type="GO" id="GO:0046872">
    <property type="term" value="F:metal ion binding"/>
    <property type="evidence" value="ECO:0007669"/>
    <property type="project" value="UniProtKB-UniRule"/>
</dbReference>
<dbReference type="GO" id="GO:0005524">
    <property type="term" value="F:ATP binding"/>
    <property type="evidence" value="ECO:0007669"/>
    <property type="project" value="UniProtKB-KW"/>
</dbReference>
<feature type="binding site" evidence="19">
    <location>
        <position position="710"/>
    </location>
    <ligand>
        <name>Zn(2+)</name>
        <dbReference type="ChEBI" id="CHEBI:29105"/>
    </ligand>
</feature>
<accession>A0A061B0K2</accession>
<dbReference type="Gene3D" id="3.40.50.300">
    <property type="entry name" value="P-loop containing nucleotide triphosphate hydrolases"/>
    <property type="match status" value="2"/>
</dbReference>
<dbReference type="VEuPathDB" id="FungiDB:BON22_3081"/>
<comment type="subcellular location">
    <subcellularLocation>
        <location evidence="3">Chromosome</location>
    </subcellularLocation>
    <subcellularLocation>
        <location evidence="2">Nucleus</location>
    </subcellularLocation>
</comment>
<sequence length="1329" mass="152090">MYYFLITCSDRQILTFNQVGNLQGMLTVTTSSTPSMILTLTQLSISGVRSFDARQAETIEFGKPLTLIVGPNGTGKTTIIECLKYATTGDLPPNSKGGAFVHDPGMYGEKEVKAEVKLAFQSMSGNSMVCTRNMQVISKKGAANNTFKTLEGQLLQMNRGERSTISTKCAELDDLVPKNLGTPRPILEYVVFCHQEDSLWPLSEPSILKKRFDEIFEALKFTKALDTLKVIRRDMSTEIKLLNQAVTHLKQDKDRAQRTRERLEKNRDVIERYLQETTVLENEIKEVTRESDVLFKSNQEFQEVLSKLDSMRHEERSVSEQITRLTSSCTLLADDDKDLQYRLANFQRLMNESSDRVTELKTALHTHEEELREVRKNEGVLIREEGQLRSKADDYETNLVTRDSLLEKLEEFVSVSSDFEAVQAELQSFLKSHQSKLEAKADEIEKQHQLAQKEIQDISDSRIKELQHKQYATSDIGSLDTENKDIQNRIDNINFNEGNLEYEKQSLEAIEEKLKAMKQNRGTDSMSQEIRAKNNEIMTLENELEAVAHDITQTHKHSDVHAKISLLSDELKFKEKAKGKLIETHRETFQNFGFETSNLLADYNKNVQDLKSDLDAKEKALQLGEKEVSRLLNSIGYRESSVKKQEATIKDATDAVMKCLEEGDDVDDYVELVSSAEDDYKTALENLKMHTTTLQFNKKALEVAENTHCCYLCSREFESNPGLESFIVELKKKTDDQLDTQLRTQLEEAKNYLQELRSVSADVENIHSAKKQIQEIKEAIEMDSMELEEAKGSAKALEDEVATLKDKVSKLDSLRNTINDIMRLDEDLQTVKKQLDQKQQELSAYGFSSKGLDELQADYAERTENLKKLRKAVSSLQENKESVQRELTMLEGNVKDKRLLISNMERAVIEKENLARSIDQNKKKISDLKKSVAKADSLIAELDKSIAEKQNAFNEAKARDAEEITELRQFNTKISNYFNELAALNKQIAHHEQVDAARLRECESKIGEVKSTISNLEKTMRETSDYVVEEELRLADSANEERNIRANLELRELNVRLEDIQNNIASIDAEKAESERDRYQERSNELHQKYTNLRAELAGKRGEIRQIEDQADQLSKELSTEFKDVEQKYREEWTKLQTRTVVDSDLQTYSKALDNAIMSYHGLKMREINRIIDELWKTTYSGSDVDTIKIKSEKSGTANKSYNYRVVMVKQDAELDMRGRCSAGQKVLAAIIIRLALSECFGTNCGVIALDEPTTNLDSDNIESLAHSLGRIIEMRKSQKNFQLIVITHDEKFLNSMGASKYTDHFFRLRRDEAQNSQIEWVDITRVIE</sequence>
<evidence type="ECO:0000256" key="12">
    <source>
        <dbReference type="ARBA" id="ARBA00022840"/>
    </source>
</evidence>
<dbReference type="Gene3D" id="1.10.287.1490">
    <property type="match status" value="1"/>
</dbReference>
<dbReference type="GO" id="GO:0000722">
    <property type="term" value="P:telomere maintenance via recombination"/>
    <property type="evidence" value="ECO:0007669"/>
    <property type="project" value="TreeGrafter"/>
</dbReference>
<dbReference type="Pfam" id="PF13476">
    <property type="entry name" value="AAA_23"/>
    <property type="match status" value="1"/>
</dbReference>
<feature type="coiled-coil region" evidence="20">
    <location>
        <begin position="600"/>
        <end position="627"/>
    </location>
</feature>
<keyword evidence="6" id="KW-0158">Chromosome</keyword>
<proteinExistence type="inferred from homology"/>
<evidence type="ECO:0000256" key="20">
    <source>
        <dbReference type="SAM" id="Coils"/>
    </source>
</evidence>
<comment type="catalytic activity">
    <reaction evidence="18">
        <text>ATP + H2O = ADP + phosphate + H(+)</text>
        <dbReference type="Rhea" id="RHEA:13065"/>
        <dbReference type="ChEBI" id="CHEBI:15377"/>
        <dbReference type="ChEBI" id="CHEBI:15378"/>
        <dbReference type="ChEBI" id="CHEBI:30616"/>
        <dbReference type="ChEBI" id="CHEBI:43474"/>
        <dbReference type="ChEBI" id="CHEBI:456216"/>
    </reaction>
</comment>
<evidence type="ECO:0000256" key="16">
    <source>
        <dbReference type="ARBA" id="ARBA00023242"/>
    </source>
</evidence>
<feature type="coiled-coil region" evidence="20">
    <location>
        <begin position="434"/>
        <end position="461"/>
    </location>
</feature>
<name>A0A061B0K2_CYBFA</name>
<dbReference type="PANTHER" id="PTHR18867">
    <property type="entry name" value="RAD50"/>
    <property type="match status" value="1"/>
</dbReference>
<keyword evidence="17" id="KW-0469">Meiosis</keyword>
<keyword evidence="11 19" id="KW-0862">Zinc</keyword>
<dbReference type="GO" id="GO:0000725">
    <property type="term" value="P:recombinational repair"/>
    <property type="evidence" value="ECO:0007669"/>
    <property type="project" value="UniProtKB-ARBA"/>
</dbReference>
<dbReference type="GO" id="GO:0043047">
    <property type="term" value="F:single-stranded telomeric DNA binding"/>
    <property type="evidence" value="ECO:0007669"/>
    <property type="project" value="TreeGrafter"/>
</dbReference>
<keyword evidence="8" id="KW-0547">Nucleotide-binding</keyword>
<dbReference type="PANTHER" id="PTHR18867:SF12">
    <property type="entry name" value="DNA REPAIR PROTEIN RAD50"/>
    <property type="match status" value="1"/>
</dbReference>
<dbReference type="OrthoDB" id="18797at2759"/>
<dbReference type="GO" id="GO:0016887">
    <property type="term" value="F:ATP hydrolysis activity"/>
    <property type="evidence" value="ECO:0007669"/>
    <property type="project" value="InterPro"/>
</dbReference>
<dbReference type="SUPFAM" id="SSF52540">
    <property type="entry name" value="P-loop containing nucleoside triphosphate hydrolases"/>
    <property type="match status" value="2"/>
</dbReference>
<evidence type="ECO:0000256" key="8">
    <source>
        <dbReference type="ARBA" id="ARBA00022741"/>
    </source>
</evidence>
<protein>
    <recommendedName>
        <fullName evidence="5">DNA repair protein RAD50</fullName>
    </recommendedName>
</protein>
<evidence type="ECO:0000256" key="10">
    <source>
        <dbReference type="ARBA" id="ARBA00022801"/>
    </source>
</evidence>
<keyword evidence="13" id="KW-0460">Magnesium</keyword>
<keyword evidence="7 19" id="KW-0479">Metal-binding</keyword>
<dbReference type="GO" id="GO:0000794">
    <property type="term" value="C:condensed nuclear chromosome"/>
    <property type="evidence" value="ECO:0007669"/>
    <property type="project" value="TreeGrafter"/>
</dbReference>
<dbReference type="GO" id="GO:0051880">
    <property type="term" value="F:G-quadruplex DNA binding"/>
    <property type="evidence" value="ECO:0007669"/>
    <property type="project" value="TreeGrafter"/>
</dbReference>
<evidence type="ECO:0000256" key="7">
    <source>
        <dbReference type="ARBA" id="ARBA00022723"/>
    </source>
</evidence>
<evidence type="ECO:0000256" key="17">
    <source>
        <dbReference type="ARBA" id="ARBA00023254"/>
    </source>
</evidence>
<keyword evidence="14 20" id="KW-0175">Coiled coil</keyword>
<dbReference type="InterPro" id="IPR038729">
    <property type="entry name" value="Rad50/SbcC_AAA"/>
</dbReference>
<dbReference type="Pfam" id="PF04423">
    <property type="entry name" value="Rad50_zn_hook"/>
    <property type="match status" value="1"/>
</dbReference>
<reference evidence="22" key="1">
    <citation type="journal article" date="2014" name="Genome Announc.">
        <title>Genome sequence of the yeast Cyberlindnera fabianii (Hansenula fabianii).</title>
        <authorList>
            <person name="Freel K.C."/>
            <person name="Sarilar V."/>
            <person name="Neuveglise C."/>
            <person name="Devillers H."/>
            <person name="Friedrich A."/>
            <person name="Schacherer J."/>
        </authorList>
    </citation>
    <scope>NUCLEOTIDE SEQUENCE</scope>
    <source>
        <strain evidence="22">YJS4271</strain>
    </source>
</reference>
<dbReference type="GO" id="GO:0070192">
    <property type="term" value="P:chromosome organization involved in meiotic cell cycle"/>
    <property type="evidence" value="ECO:0007669"/>
    <property type="project" value="TreeGrafter"/>
</dbReference>
<feature type="binding site" evidence="19">
    <location>
        <position position="713"/>
    </location>
    <ligand>
        <name>Zn(2+)</name>
        <dbReference type="ChEBI" id="CHEBI:29105"/>
    </ligand>
</feature>
<dbReference type="GO" id="GO:0006303">
    <property type="term" value="P:double-strand break repair via nonhomologous end joining"/>
    <property type="evidence" value="ECO:0007669"/>
    <property type="project" value="UniProtKB-ARBA"/>
</dbReference>
<evidence type="ECO:0000256" key="14">
    <source>
        <dbReference type="ARBA" id="ARBA00023054"/>
    </source>
</evidence>
<feature type="coiled-coil region" evidence="20">
    <location>
        <begin position="746"/>
        <end position="1019"/>
    </location>
</feature>
<dbReference type="PhylomeDB" id="A0A061B0K2"/>
<evidence type="ECO:0000256" key="4">
    <source>
        <dbReference type="ARBA" id="ARBA00009439"/>
    </source>
</evidence>
<keyword evidence="15" id="KW-0234">DNA repair</keyword>
<evidence type="ECO:0000259" key="21">
    <source>
        <dbReference type="PROSITE" id="PS51131"/>
    </source>
</evidence>
<dbReference type="InterPro" id="IPR004584">
    <property type="entry name" value="Rad50_eukaryotes"/>
</dbReference>
<evidence type="ECO:0000313" key="22">
    <source>
        <dbReference type="EMBL" id="CDR41172.1"/>
    </source>
</evidence>
<organism evidence="22">
    <name type="scientific">Cyberlindnera fabianii</name>
    <name type="common">Yeast</name>
    <name type="synonym">Hansenula fabianii</name>
    <dbReference type="NCBI Taxonomy" id="36022"/>
    <lineage>
        <taxon>Eukaryota</taxon>
        <taxon>Fungi</taxon>
        <taxon>Dikarya</taxon>
        <taxon>Ascomycota</taxon>
        <taxon>Saccharomycotina</taxon>
        <taxon>Saccharomycetes</taxon>
        <taxon>Phaffomycetales</taxon>
        <taxon>Phaffomycetaceae</taxon>
        <taxon>Cyberlindnera</taxon>
    </lineage>
</organism>
<feature type="coiled-coil region" evidence="20">
    <location>
        <begin position="500"/>
        <end position="550"/>
    </location>
</feature>
<evidence type="ECO:0000256" key="3">
    <source>
        <dbReference type="ARBA" id="ARBA00004286"/>
    </source>
</evidence>
<evidence type="ECO:0000256" key="15">
    <source>
        <dbReference type="ARBA" id="ARBA00023204"/>
    </source>
</evidence>
<keyword evidence="12" id="KW-0067">ATP-binding</keyword>
<dbReference type="InterPro" id="IPR027417">
    <property type="entry name" value="P-loop_NTPase"/>
</dbReference>
<gene>
    <name evidence="22" type="ORF">CYFA0S_06e03136g</name>
</gene>
<evidence type="ECO:0000256" key="6">
    <source>
        <dbReference type="ARBA" id="ARBA00022454"/>
    </source>
</evidence>
<evidence type="ECO:0000256" key="18">
    <source>
        <dbReference type="ARBA" id="ARBA00049360"/>
    </source>
</evidence>
<dbReference type="InterPro" id="IPR013134">
    <property type="entry name" value="Zn_hook_RAD50"/>
</dbReference>
<dbReference type="GO" id="GO:0003691">
    <property type="term" value="F:double-stranded telomeric DNA binding"/>
    <property type="evidence" value="ECO:0007669"/>
    <property type="project" value="TreeGrafter"/>
</dbReference>
<keyword evidence="16" id="KW-0539">Nucleus</keyword>
<dbReference type="EMBL" id="LK052891">
    <property type="protein sequence ID" value="CDR41172.1"/>
    <property type="molecule type" value="Genomic_DNA"/>
</dbReference>
<feature type="coiled-coil region" evidence="20">
    <location>
        <begin position="350"/>
        <end position="377"/>
    </location>
</feature>
<evidence type="ECO:0000256" key="13">
    <source>
        <dbReference type="ARBA" id="ARBA00022842"/>
    </source>
</evidence>
<evidence type="ECO:0000256" key="1">
    <source>
        <dbReference type="ARBA" id="ARBA00001947"/>
    </source>
</evidence>
<evidence type="ECO:0000256" key="11">
    <source>
        <dbReference type="ARBA" id="ARBA00022833"/>
    </source>
</evidence>